<keyword evidence="1" id="KW-0472">Membrane</keyword>
<organism evidence="2 3">
    <name type="scientific">Citrullus colocynthis</name>
    <name type="common">colocynth</name>
    <dbReference type="NCBI Taxonomy" id="252529"/>
    <lineage>
        <taxon>Eukaryota</taxon>
        <taxon>Viridiplantae</taxon>
        <taxon>Streptophyta</taxon>
        <taxon>Embryophyta</taxon>
        <taxon>Tracheophyta</taxon>
        <taxon>Spermatophyta</taxon>
        <taxon>Magnoliopsida</taxon>
        <taxon>eudicotyledons</taxon>
        <taxon>Gunneridae</taxon>
        <taxon>Pentapetalae</taxon>
        <taxon>rosids</taxon>
        <taxon>fabids</taxon>
        <taxon>Cucurbitales</taxon>
        <taxon>Cucurbitaceae</taxon>
        <taxon>Benincaseae</taxon>
        <taxon>Citrullus</taxon>
    </lineage>
</organism>
<evidence type="ECO:0000256" key="1">
    <source>
        <dbReference type="SAM" id="Phobius"/>
    </source>
</evidence>
<proteinExistence type="predicted"/>
<accession>A0ABP0XYD8</accession>
<protein>
    <submittedName>
        <fullName evidence="2">Uncharacterized protein</fullName>
    </submittedName>
</protein>
<dbReference type="Proteomes" id="UP001642487">
    <property type="component" value="Chromosome 11"/>
</dbReference>
<dbReference type="EMBL" id="OZ021745">
    <property type="protein sequence ID" value="CAK9313171.1"/>
    <property type="molecule type" value="Genomic_DNA"/>
</dbReference>
<evidence type="ECO:0000313" key="3">
    <source>
        <dbReference type="Proteomes" id="UP001642487"/>
    </source>
</evidence>
<reference evidence="2 3" key="1">
    <citation type="submission" date="2024-03" db="EMBL/GenBank/DDBJ databases">
        <authorList>
            <person name="Gkanogiannis A."/>
            <person name="Becerra Lopez-Lavalle L."/>
        </authorList>
    </citation>
    <scope>NUCLEOTIDE SEQUENCE [LARGE SCALE GENOMIC DNA]</scope>
</reference>
<evidence type="ECO:0000313" key="2">
    <source>
        <dbReference type="EMBL" id="CAK9313171.1"/>
    </source>
</evidence>
<keyword evidence="1" id="KW-1133">Transmembrane helix</keyword>
<keyword evidence="1" id="KW-0812">Transmembrane</keyword>
<gene>
    <name evidence="2" type="ORF">CITCOLO1_LOCUS4883</name>
</gene>
<keyword evidence="3" id="KW-1185">Reference proteome</keyword>
<feature type="transmembrane region" description="Helical" evidence="1">
    <location>
        <begin position="41"/>
        <end position="61"/>
    </location>
</feature>
<sequence length="66" mass="7469">MKRKAHYARWFPGGQETCLQLSCKHSYCGICPSIPIISFEVVFLCLVLIRVSVLLLLYILAQGVEI</sequence>
<name>A0ABP0XYD8_9ROSI</name>